<feature type="chain" id="PRO_5045001782" description="Cyclic di-GMP-binding protein" evidence="6">
    <location>
        <begin position="21"/>
        <end position="786"/>
    </location>
</feature>
<comment type="caution">
    <text evidence="8">The sequence shown here is derived from an EMBL/GenBank/DDBJ whole genome shotgun (WGS) entry which is preliminary data.</text>
</comment>
<comment type="subunit">
    <text evidence="6">Tightly associated with the cellulose synthase catalytic subunit.</text>
</comment>
<dbReference type="RefSeq" id="WP_307234032.1">
    <property type="nucleotide sequence ID" value="NZ_JAUSVF010000002.1"/>
</dbReference>
<keyword evidence="3 6" id="KW-0812">Transmembrane</keyword>
<name>A0ABU0BVX8_9HYPH</name>
<dbReference type="Pfam" id="PF03170">
    <property type="entry name" value="BcsB"/>
    <property type="match status" value="1"/>
</dbReference>
<evidence type="ECO:0000256" key="5">
    <source>
        <dbReference type="ARBA" id="ARBA00023136"/>
    </source>
</evidence>
<dbReference type="PANTHER" id="PTHR39083">
    <property type="entry name" value="CYCLIC DI-GMP-BINDING PROTEIN"/>
    <property type="match status" value="1"/>
</dbReference>
<keyword evidence="6" id="KW-0732">Signal</keyword>
<evidence type="ECO:0000256" key="6">
    <source>
        <dbReference type="RuleBase" id="RU365021"/>
    </source>
</evidence>
<feature type="transmembrane region" description="Helical" evidence="6">
    <location>
        <begin position="757"/>
        <end position="779"/>
    </location>
</feature>
<dbReference type="Gene3D" id="2.60.120.260">
    <property type="entry name" value="Galactose-binding domain-like"/>
    <property type="match status" value="2"/>
</dbReference>
<dbReference type="InterPro" id="IPR018513">
    <property type="entry name" value="Cell_synthase_bac"/>
</dbReference>
<gene>
    <name evidence="8" type="ORF">QO002_004620</name>
</gene>
<comment type="subcellular location">
    <subcellularLocation>
        <location evidence="6">Cell inner membrane</location>
    </subcellularLocation>
    <subcellularLocation>
        <location evidence="1">Cell membrane</location>
        <topology evidence="1">Single-pass membrane protein</topology>
    </subcellularLocation>
</comment>
<evidence type="ECO:0000256" key="3">
    <source>
        <dbReference type="ARBA" id="ARBA00022692"/>
    </source>
</evidence>
<organism evidence="8 9">
    <name type="scientific">Pararhizobium capsulatum DSM 1112</name>
    <dbReference type="NCBI Taxonomy" id="1121113"/>
    <lineage>
        <taxon>Bacteria</taxon>
        <taxon>Pseudomonadati</taxon>
        <taxon>Pseudomonadota</taxon>
        <taxon>Alphaproteobacteria</taxon>
        <taxon>Hyphomicrobiales</taxon>
        <taxon>Rhizobiaceae</taxon>
        <taxon>Rhizobium/Agrobacterium group</taxon>
        <taxon>Pararhizobium</taxon>
    </lineage>
</organism>
<dbReference type="Proteomes" id="UP001230207">
    <property type="component" value="Unassembled WGS sequence"/>
</dbReference>
<reference evidence="8 9" key="1">
    <citation type="submission" date="2023-07" db="EMBL/GenBank/DDBJ databases">
        <title>Genomic Encyclopedia of Type Strains, Phase IV (KMG-IV): sequencing the most valuable type-strain genomes for metagenomic binning, comparative biology and taxonomic classification.</title>
        <authorList>
            <person name="Goeker M."/>
        </authorList>
    </citation>
    <scope>NUCLEOTIDE SEQUENCE [LARGE SCALE GENOMIC DNA]</scope>
    <source>
        <strain evidence="8 9">DSM 1112</strain>
    </source>
</reference>
<comment type="function">
    <text evidence="6">Binds the cellulose synthase activator, bis-(3'-5') cyclic diguanylic acid (c-di-GMP).</text>
</comment>
<evidence type="ECO:0000256" key="1">
    <source>
        <dbReference type="ARBA" id="ARBA00004162"/>
    </source>
</evidence>
<keyword evidence="9" id="KW-1185">Reference proteome</keyword>
<keyword evidence="2 6" id="KW-1003">Cell membrane</keyword>
<evidence type="ECO:0000256" key="7">
    <source>
        <dbReference type="SAM" id="MobiDB-lite"/>
    </source>
</evidence>
<keyword evidence="5 6" id="KW-0472">Membrane</keyword>
<comment type="pathway">
    <text evidence="6">Glycan metabolism; bacterial cellulose biosynthesis.</text>
</comment>
<keyword evidence="6" id="KW-0135">Cellulose biosynthesis</keyword>
<protein>
    <recommendedName>
        <fullName evidence="6">Cyclic di-GMP-binding protein</fullName>
    </recommendedName>
    <alternativeName>
        <fullName evidence="6">Cellulose synthase regulatory subunit</fullName>
    </alternativeName>
</protein>
<feature type="region of interest" description="Disordered" evidence="7">
    <location>
        <begin position="32"/>
        <end position="66"/>
    </location>
</feature>
<evidence type="ECO:0000256" key="2">
    <source>
        <dbReference type="ARBA" id="ARBA00022475"/>
    </source>
</evidence>
<dbReference type="EMBL" id="JAUSVF010000002">
    <property type="protein sequence ID" value="MDQ0322414.1"/>
    <property type="molecule type" value="Genomic_DNA"/>
</dbReference>
<evidence type="ECO:0000313" key="9">
    <source>
        <dbReference type="Proteomes" id="UP001230207"/>
    </source>
</evidence>
<feature type="signal peptide" evidence="6">
    <location>
        <begin position="1"/>
        <end position="20"/>
    </location>
</feature>
<dbReference type="PANTHER" id="PTHR39083:SF1">
    <property type="entry name" value="CYCLIC DI-GMP-BINDING PROTEIN"/>
    <property type="match status" value="1"/>
</dbReference>
<evidence type="ECO:0000313" key="8">
    <source>
        <dbReference type="EMBL" id="MDQ0322414.1"/>
    </source>
</evidence>
<proteinExistence type="inferred from homology"/>
<comment type="similarity">
    <text evidence="6">Belongs to the AcsB/BcsB family.</text>
</comment>
<accession>A0ABU0BVX8</accession>
<keyword evidence="4 6" id="KW-1133">Transmembrane helix</keyword>
<evidence type="ECO:0000256" key="4">
    <source>
        <dbReference type="ARBA" id="ARBA00022989"/>
    </source>
</evidence>
<keyword evidence="6" id="KW-0997">Cell inner membrane</keyword>
<sequence length="786" mass="83351">MKRILAACFLLLTVTADADAQSLPFDMSTERPVQEMPAPLPDQPAAGAEGSGPTDAQPSDAQPAQDIPAETESFRRYMLPSKDLNLAGEVDQAAWTVYLTAEQAASATTFNIGYQNAILVAPETSRLTVSINDVELADEALRSAEGPSDLNLTVPKGLLKPGANLLRLRATQRHRTDCTIQSTYELWSNISGERTYLNFDGRAPSLLSTIDDVRAVGVDDKGLTQFNLVAPGIERPSATVPLLRLSQGLATLANMPNQSVTIEASAPAKDLPGRLTVLVGTADELQPLLPALPAEAGSGPIATFVNDARSGGSVLVVSGPTWEAVSSAIESIVAPSDAAPDSRRDVIATQRWMAPDVPFLFSGANIRLSQLGLKSENFPGRRFRTQFNLAVPADFYANAYGEAVLLLDAAYAQSVLPGSHIDIYVNGNIASTVPISATGGGILRHLPINVTLRHFRPGVNTITIEAILNTGEDKACAPGSTAADTPRFALFDTTEFHMPDFARIAQLPNLSAVAGTGFPYGRATAPVPLFMDRLDSDTLSAAATFLARIASGSGHPVPIETVASPSLIGNRDAIFVGTLSQMPPTVFTQLNIAATNQTIWGGSETDGGDEAETQVAFDEWRDKLPGGALSVQVTALEDWLKRNFDISLNSLRLTPAPEPRFSPARDASLIIAQGASPEEHGTWTVVAGRTGRELKDAMLAVSARENWTQITGHVASYQPDAKTIQTVPVAGFELVPTLPPSFANYRLIAANWLSSNILSYALLLAALAVILGLATAALLTNLGRRG</sequence>
<keyword evidence="6" id="KW-0973">c-di-GMP</keyword>